<dbReference type="InParanoid" id="K3ZAR2"/>
<feature type="compositionally biased region" description="Basic residues" evidence="1">
    <location>
        <begin position="8"/>
        <end position="22"/>
    </location>
</feature>
<sequence length="129" mass="13893">MHQEGASKIRHGSRARGRRRTRCAFGPSGGVVCSGKKLQVLDGSRLSGIPAVAAHVRDATWRLERGGMHGRTSAPARRGSGSAGTCHAIWCRTKWQVRSVWVRLNPSTGLTSLRDGSRSYGAGAHRFST</sequence>
<evidence type="ECO:0000313" key="2">
    <source>
        <dbReference type="EnsemblPlants" id="KQL15253"/>
    </source>
</evidence>
<dbReference type="HOGENOM" id="CLU_1952579_0_0_1"/>
<proteinExistence type="predicted"/>
<dbReference type="AlphaFoldDB" id="K3ZAR2"/>
<dbReference type="EMBL" id="AGNK02001677">
    <property type="status" value="NOT_ANNOTATED_CDS"/>
    <property type="molecule type" value="Genomic_DNA"/>
</dbReference>
<feature type="region of interest" description="Disordered" evidence="1">
    <location>
        <begin position="1"/>
        <end position="22"/>
    </location>
</feature>
<reference evidence="2" key="2">
    <citation type="submission" date="2018-08" db="UniProtKB">
        <authorList>
            <consortium name="EnsemblPlants"/>
        </authorList>
    </citation>
    <scope>IDENTIFICATION</scope>
    <source>
        <strain evidence="2">Yugu1</strain>
    </source>
</reference>
<accession>K3ZAR2</accession>
<organism evidence="2 3">
    <name type="scientific">Setaria italica</name>
    <name type="common">Foxtail millet</name>
    <name type="synonym">Panicum italicum</name>
    <dbReference type="NCBI Taxonomy" id="4555"/>
    <lineage>
        <taxon>Eukaryota</taxon>
        <taxon>Viridiplantae</taxon>
        <taxon>Streptophyta</taxon>
        <taxon>Embryophyta</taxon>
        <taxon>Tracheophyta</taxon>
        <taxon>Spermatophyta</taxon>
        <taxon>Magnoliopsida</taxon>
        <taxon>Liliopsida</taxon>
        <taxon>Poales</taxon>
        <taxon>Poaceae</taxon>
        <taxon>PACMAD clade</taxon>
        <taxon>Panicoideae</taxon>
        <taxon>Panicodae</taxon>
        <taxon>Paniceae</taxon>
        <taxon>Cenchrinae</taxon>
        <taxon>Setaria</taxon>
    </lineage>
</organism>
<dbReference type="Gramene" id="KQL15253">
    <property type="protein sequence ID" value="KQL15253"/>
    <property type="gene ID" value="SETIT_023633mg"/>
</dbReference>
<dbReference type="Proteomes" id="UP000004995">
    <property type="component" value="Unassembled WGS sequence"/>
</dbReference>
<reference evidence="3" key="1">
    <citation type="journal article" date="2012" name="Nat. Biotechnol.">
        <title>Reference genome sequence of the model plant Setaria.</title>
        <authorList>
            <person name="Bennetzen J.L."/>
            <person name="Schmutz J."/>
            <person name="Wang H."/>
            <person name="Percifield R."/>
            <person name="Hawkins J."/>
            <person name="Pontaroli A.C."/>
            <person name="Estep M."/>
            <person name="Feng L."/>
            <person name="Vaughn J.N."/>
            <person name="Grimwood J."/>
            <person name="Jenkins J."/>
            <person name="Barry K."/>
            <person name="Lindquist E."/>
            <person name="Hellsten U."/>
            <person name="Deshpande S."/>
            <person name="Wang X."/>
            <person name="Wu X."/>
            <person name="Mitros T."/>
            <person name="Triplett J."/>
            <person name="Yang X."/>
            <person name="Ye C.Y."/>
            <person name="Mauro-Herrera M."/>
            <person name="Wang L."/>
            <person name="Li P."/>
            <person name="Sharma M."/>
            <person name="Sharma R."/>
            <person name="Ronald P.C."/>
            <person name="Panaud O."/>
            <person name="Kellogg E.A."/>
            <person name="Brutnell T.P."/>
            <person name="Doust A.N."/>
            <person name="Tuskan G.A."/>
            <person name="Rokhsar D."/>
            <person name="Devos K.M."/>
        </authorList>
    </citation>
    <scope>NUCLEOTIDE SEQUENCE [LARGE SCALE GENOMIC DNA]</scope>
    <source>
        <strain evidence="3">cv. Yugu1</strain>
    </source>
</reference>
<keyword evidence="3" id="KW-1185">Reference proteome</keyword>
<evidence type="ECO:0000256" key="1">
    <source>
        <dbReference type="SAM" id="MobiDB-lite"/>
    </source>
</evidence>
<name>K3ZAR2_SETIT</name>
<evidence type="ECO:0000313" key="3">
    <source>
        <dbReference type="Proteomes" id="UP000004995"/>
    </source>
</evidence>
<protein>
    <submittedName>
        <fullName evidence="2">Uncharacterized protein</fullName>
    </submittedName>
</protein>
<dbReference type="EnsemblPlants" id="KQL15253">
    <property type="protein sequence ID" value="KQL15253"/>
    <property type="gene ID" value="SETIT_023633mg"/>
</dbReference>